<protein>
    <recommendedName>
        <fullName evidence="2">Tail tubular protein A</fullName>
    </recommendedName>
</protein>
<reference evidence="1" key="1">
    <citation type="submission" date="2020-05" db="EMBL/GenBank/DDBJ databases">
        <authorList>
            <person name="Chiriac C."/>
            <person name="Salcher M."/>
            <person name="Ghai R."/>
            <person name="Kavagutti S V."/>
        </authorList>
    </citation>
    <scope>NUCLEOTIDE SEQUENCE</scope>
</reference>
<sequence length="197" mass="22680">MGSQQTKIGIWNQALDVLREQPLSAITDNTATAKLLARNYDQQRDYLMERYLWKFALTRTSLAADSVAPAFNWTYRYLLPTDSLRFLPPTYDGSMDGQPIPFEEENGYLLTDMPAPLKLRYILRTTNEGLWSNGFCECLSLRLAMRIAHWLTGKQSMVQQIQGLYKETLAEVIQTHAVQVASIAYYDDDILYERSSY</sequence>
<evidence type="ECO:0008006" key="2">
    <source>
        <dbReference type="Google" id="ProtNLM"/>
    </source>
</evidence>
<evidence type="ECO:0000313" key="1">
    <source>
        <dbReference type="EMBL" id="CAB5079620.1"/>
    </source>
</evidence>
<organism evidence="1">
    <name type="scientific">uncultured Caudovirales phage</name>
    <dbReference type="NCBI Taxonomy" id="2100421"/>
    <lineage>
        <taxon>Viruses</taxon>
        <taxon>Duplodnaviria</taxon>
        <taxon>Heunggongvirae</taxon>
        <taxon>Uroviricota</taxon>
        <taxon>Caudoviricetes</taxon>
        <taxon>Peduoviridae</taxon>
        <taxon>Maltschvirus</taxon>
        <taxon>Maltschvirus maltsch</taxon>
    </lineage>
</organism>
<gene>
    <name evidence="1" type="ORF">UFOVP143_57</name>
</gene>
<accession>A0A6J7VJQ4</accession>
<name>A0A6J7VJQ4_9CAUD</name>
<dbReference type="EMBL" id="LR798191">
    <property type="protein sequence ID" value="CAB5079620.1"/>
    <property type="molecule type" value="Genomic_DNA"/>
</dbReference>
<proteinExistence type="predicted"/>